<dbReference type="EMBL" id="GEDV01012318">
    <property type="protein sequence ID" value="JAP76239.1"/>
    <property type="molecule type" value="Transcribed_RNA"/>
</dbReference>
<name>A0A131YAE8_RHIAP</name>
<sequence length="79" mass="9472">MHVAVLYCLMWYIVCARRFIHSRQLNCKRELARDAAFECWHFVTRFISITVSLLHKQWLFLPWSVIQKHVNGLSVAQVR</sequence>
<accession>A0A131YAE8</accession>
<organism evidence="2">
    <name type="scientific">Rhipicephalus appendiculatus</name>
    <name type="common">Brown ear tick</name>
    <dbReference type="NCBI Taxonomy" id="34631"/>
    <lineage>
        <taxon>Eukaryota</taxon>
        <taxon>Metazoa</taxon>
        <taxon>Ecdysozoa</taxon>
        <taxon>Arthropoda</taxon>
        <taxon>Chelicerata</taxon>
        <taxon>Arachnida</taxon>
        <taxon>Acari</taxon>
        <taxon>Parasitiformes</taxon>
        <taxon>Ixodida</taxon>
        <taxon>Ixodoidea</taxon>
        <taxon>Ixodidae</taxon>
        <taxon>Rhipicephalinae</taxon>
        <taxon>Rhipicephalus</taxon>
        <taxon>Rhipicephalus</taxon>
    </lineage>
</organism>
<keyword evidence="1" id="KW-0732">Signal</keyword>
<feature type="signal peptide" evidence="1">
    <location>
        <begin position="1"/>
        <end position="16"/>
    </location>
</feature>
<proteinExistence type="predicted"/>
<evidence type="ECO:0000313" key="2">
    <source>
        <dbReference type="EMBL" id="JAP76239.1"/>
    </source>
</evidence>
<reference evidence="2" key="1">
    <citation type="journal article" date="2016" name="Ticks Tick Borne Dis.">
        <title>De novo assembly and annotation of the salivary gland transcriptome of Rhipicephalus appendiculatus male and female ticks during blood feeding.</title>
        <authorList>
            <person name="de Castro M.H."/>
            <person name="de Klerk D."/>
            <person name="Pienaar R."/>
            <person name="Latif A.A."/>
            <person name="Rees D.J."/>
            <person name="Mans B.J."/>
        </authorList>
    </citation>
    <scope>NUCLEOTIDE SEQUENCE</scope>
    <source>
        <tissue evidence="2">Salivary glands</tissue>
    </source>
</reference>
<feature type="chain" id="PRO_5007284483" description="Secreted protein" evidence="1">
    <location>
        <begin position="17"/>
        <end position="79"/>
    </location>
</feature>
<protein>
    <recommendedName>
        <fullName evidence="3">Secreted protein</fullName>
    </recommendedName>
</protein>
<evidence type="ECO:0000256" key="1">
    <source>
        <dbReference type="SAM" id="SignalP"/>
    </source>
</evidence>
<evidence type="ECO:0008006" key="3">
    <source>
        <dbReference type="Google" id="ProtNLM"/>
    </source>
</evidence>
<dbReference type="AlphaFoldDB" id="A0A131YAE8"/>